<dbReference type="SFLD" id="SFLDS00003">
    <property type="entry name" value="Haloacid_Dehalogenase"/>
    <property type="match status" value="1"/>
</dbReference>
<dbReference type="InterPro" id="IPR023198">
    <property type="entry name" value="PGP-like_dom2"/>
</dbReference>
<dbReference type="EMBL" id="JAUSUZ010000001">
    <property type="protein sequence ID" value="MDQ0367308.1"/>
    <property type="molecule type" value="Genomic_DNA"/>
</dbReference>
<dbReference type="Gene3D" id="1.10.150.240">
    <property type="entry name" value="Putative phosphatase, domain 2"/>
    <property type="match status" value="1"/>
</dbReference>
<evidence type="ECO:0000313" key="3">
    <source>
        <dbReference type="Proteomes" id="UP001240236"/>
    </source>
</evidence>
<organism evidence="2 3">
    <name type="scientific">Catenuloplanes indicus</name>
    <dbReference type="NCBI Taxonomy" id="137267"/>
    <lineage>
        <taxon>Bacteria</taxon>
        <taxon>Bacillati</taxon>
        <taxon>Actinomycetota</taxon>
        <taxon>Actinomycetes</taxon>
        <taxon>Micromonosporales</taxon>
        <taxon>Micromonosporaceae</taxon>
        <taxon>Catenuloplanes</taxon>
    </lineage>
</organism>
<keyword evidence="3" id="KW-1185">Reference proteome</keyword>
<accession>A0AAE4B0X2</accession>
<evidence type="ECO:0000313" key="2">
    <source>
        <dbReference type="EMBL" id="MDQ0367308.1"/>
    </source>
</evidence>
<dbReference type="Gene3D" id="3.40.50.1000">
    <property type="entry name" value="HAD superfamily/HAD-like"/>
    <property type="match status" value="1"/>
</dbReference>
<dbReference type="InterPro" id="IPR023214">
    <property type="entry name" value="HAD_sf"/>
</dbReference>
<dbReference type="PANTHER" id="PTHR43316:SF8">
    <property type="entry name" value="HAD FAMILY HYDROLASE"/>
    <property type="match status" value="1"/>
</dbReference>
<protein>
    <submittedName>
        <fullName evidence="2">Hydrolase of the HAD superfamily</fullName>
    </submittedName>
</protein>
<evidence type="ECO:0000256" key="1">
    <source>
        <dbReference type="ARBA" id="ARBA00022801"/>
    </source>
</evidence>
<reference evidence="2 3" key="1">
    <citation type="submission" date="2023-07" db="EMBL/GenBank/DDBJ databases">
        <title>Sequencing the genomes of 1000 actinobacteria strains.</title>
        <authorList>
            <person name="Klenk H.-P."/>
        </authorList>
    </citation>
    <scope>NUCLEOTIDE SEQUENCE [LARGE SCALE GENOMIC DNA]</scope>
    <source>
        <strain evidence="2 3">DSM 44709</strain>
    </source>
</reference>
<dbReference type="Proteomes" id="UP001240236">
    <property type="component" value="Unassembled WGS sequence"/>
</dbReference>
<keyword evidence="1 2" id="KW-0378">Hydrolase</keyword>
<comment type="caution">
    <text evidence="2">The sequence shown here is derived from an EMBL/GenBank/DDBJ whole genome shotgun (WGS) entry which is preliminary data.</text>
</comment>
<dbReference type="SFLD" id="SFLDG01129">
    <property type="entry name" value="C1.5:_HAD__Beta-PGM__Phosphata"/>
    <property type="match status" value="1"/>
</dbReference>
<dbReference type="SUPFAM" id="SSF56784">
    <property type="entry name" value="HAD-like"/>
    <property type="match status" value="1"/>
</dbReference>
<dbReference type="GO" id="GO:0016787">
    <property type="term" value="F:hydrolase activity"/>
    <property type="evidence" value="ECO:0007669"/>
    <property type="project" value="UniProtKB-KW"/>
</dbReference>
<dbReference type="InterPro" id="IPR036412">
    <property type="entry name" value="HAD-like_sf"/>
</dbReference>
<dbReference type="PANTHER" id="PTHR43316">
    <property type="entry name" value="HYDROLASE, HALOACID DELAHOGENASE-RELATED"/>
    <property type="match status" value="1"/>
</dbReference>
<dbReference type="Pfam" id="PF00702">
    <property type="entry name" value="Hydrolase"/>
    <property type="match status" value="1"/>
</dbReference>
<dbReference type="AlphaFoldDB" id="A0AAE4B0X2"/>
<gene>
    <name evidence="2" type="ORF">J2S42_003977</name>
</gene>
<proteinExistence type="predicted"/>
<name>A0AAE4B0X2_9ACTN</name>
<dbReference type="InterPro" id="IPR051540">
    <property type="entry name" value="S-2-haloacid_dehalogenase"/>
</dbReference>
<sequence>MADERRRVRCGQYLRKLARHGRRARDRMVGMLVFDADDTLWENNVLFIRVVDDFLAWLAHPTLDHAAIRAVLNDVERANAATHGYGSRVFLRNLHECFEKLSERPATDAERREIEELAAALVFDEVELMPEVAETLADLGTRHELALLTKGDDTEQRRKLAASGLAGHFGSVHVVREKDLPTYLALTESLSLDPATTWMIGNSPKSDIIPARRAGWNAVFIPHPHTWELEHAALDPADTGVLELPSFTTLRNHF</sequence>